<organism evidence="1 2">
    <name type="scientific">Candidatus Tanganyikabacteria bacterium</name>
    <dbReference type="NCBI Taxonomy" id="2961651"/>
    <lineage>
        <taxon>Bacteria</taxon>
        <taxon>Bacillati</taxon>
        <taxon>Candidatus Sericytochromatia</taxon>
        <taxon>Candidatus Tanganyikabacteria</taxon>
    </lineage>
</organism>
<protein>
    <submittedName>
        <fullName evidence="1">Uncharacterized protein</fullName>
    </submittedName>
</protein>
<accession>A0A938BNU0</accession>
<name>A0A938BNU0_9BACT</name>
<gene>
    <name evidence="1" type="ORF">FJZ00_11310</name>
</gene>
<proteinExistence type="predicted"/>
<evidence type="ECO:0000313" key="2">
    <source>
        <dbReference type="Proteomes" id="UP000703893"/>
    </source>
</evidence>
<dbReference type="EMBL" id="VGJX01000697">
    <property type="protein sequence ID" value="MBM3275733.1"/>
    <property type="molecule type" value="Genomic_DNA"/>
</dbReference>
<dbReference type="AlphaFoldDB" id="A0A938BNU0"/>
<evidence type="ECO:0000313" key="1">
    <source>
        <dbReference type="EMBL" id="MBM3275733.1"/>
    </source>
</evidence>
<comment type="caution">
    <text evidence="1">The sequence shown here is derived from an EMBL/GenBank/DDBJ whole genome shotgun (WGS) entry which is preliminary data.</text>
</comment>
<reference evidence="1 2" key="1">
    <citation type="submission" date="2019-03" db="EMBL/GenBank/DDBJ databases">
        <title>Lake Tanganyika Metagenome-Assembled Genomes (MAGs).</title>
        <authorList>
            <person name="Tran P."/>
        </authorList>
    </citation>
    <scope>NUCLEOTIDE SEQUENCE [LARGE SCALE GENOMIC DNA]</scope>
    <source>
        <strain evidence="1">K_DeepCast_65m_m2_236</strain>
    </source>
</reference>
<dbReference type="Proteomes" id="UP000703893">
    <property type="component" value="Unassembled WGS sequence"/>
</dbReference>
<sequence>MLFAVFSGANSLLKTNYLVMQGEVVLNGFRGVKVGATHFFRGTDGTASYKLAD</sequence>